<evidence type="ECO:0000313" key="15">
    <source>
        <dbReference type="EMBL" id="MBB3167218.1"/>
    </source>
</evidence>
<dbReference type="FunFam" id="3.40.50.300:FF:000489">
    <property type="entry name" value="Primosome assembly protein PriA"/>
    <property type="match status" value="1"/>
</dbReference>
<keyword evidence="8 12" id="KW-0067">ATP-binding</keyword>
<comment type="function">
    <text evidence="12">Initiates the restart of stalled replication forks, which reloads the replicative helicase on sites other than the origin of replication. Recognizes and binds to abandoned replication forks and remodels them to uncover a helicase loading site. Promotes assembly of the primosome at these replication forks.</text>
</comment>
<dbReference type="PROSITE" id="PS51192">
    <property type="entry name" value="HELICASE_ATP_BIND_1"/>
    <property type="match status" value="1"/>
</dbReference>
<keyword evidence="7 12" id="KW-0862">Zinc</keyword>
<proteinExistence type="inferred from homology"/>
<dbReference type="InterPro" id="IPR042115">
    <property type="entry name" value="PriA_3primeBD_sf"/>
</dbReference>
<dbReference type="NCBIfam" id="NF004067">
    <property type="entry name" value="PRK05580.1-4"/>
    <property type="match status" value="1"/>
</dbReference>
<sequence length="731" mass="81493">MPTRYLLRVAVPSPIRRLFDYLPPADSPLPEPGQRLRVPFGHQQLVGVVVEQVPHTEDAPDKLKAALASLDTAPLFDPLQMAFCRWAARYYQYPLGEVLSAALPAPLRNGDAAELPSQTRWQITIEGLGLPEGAPKGARKQAQLLTLLRKGTRSAEDIAAAGFSKAVLKALTERGLVEAVSLAESQTFDGPLGEAPLPLNAEQAEALAAIPDTGYCVSLLDGVTGSGKTEVYLQAIQRQLEAGRQALVLVPEIGLTPQTVARFQRRFKVPVGILHSGVADGGRNQAWLRARAGLDRIIIGTRSAVFAPLKHPGIIIVDEEHDTSYKQQEGFRYSARDLAVYRAHQLQVPLVMGSATPSLESLANVAAGRYQRLRLRQQAANHRVARLEPVDIRNQPLQEGLSNKSLQALKAAIQRGEQVLVFINRRGFAPLLMCHFCGWQAKCPRCDARMTLHHKPYHLHCHHCDHQRRVPQQCPDCKGSELHHIGAGTERTEAYFNQILPDVPVLRIDRDSTRSQKHLNAMLDQIQTGAPCVLVGTQMLAKGHHFPRVSTVIILDADGGLFSPDFRATEKMAQLIIQVAGRAGREDLQGQVLLQSHHTEHPYLNLLLSQGYHGLARQLLQERQLAELPPFSFMVLLRAESKRPENAQQFLQQARQQAELLIPANPQFRYLGPLPAAMEKRQDRFRFLLQLQAHSRAQLQQFLPQWIERIEQLALSRRVRWAVDVDPQETH</sequence>
<dbReference type="SMART" id="SM00490">
    <property type="entry name" value="HELICc"/>
    <property type="match status" value="1"/>
</dbReference>
<keyword evidence="3 12" id="KW-0479">Metal-binding</keyword>
<keyword evidence="10 12" id="KW-0413">Isomerase</keyword>
<gene>
    <name evidence="12" type="primary">priA</name>
    <name evidence="15" type="ORF">FHS30_000394</name>
</gene>
<evidence type="ECO:0000256" key="12">
    <source>
        <dbReference type="HAMAP-Rule" id="MF_00983"/>
    </source>
</evidence>
<dbReference type="InterPro" id="IPR027417">
    <property type="entry name" value="P-loop_NTPase"/>
</dbReference>
<evidence type="ECO:0000256" key="7">
    <source>
        <dbReference type="ARBA" id="ARBA00022833"/>
    </source>
</evidence>
<evidence type="ECO:0000256" key="2">
    <source>
        <dbReference type="ARBA" id="ARBA00022705"/>
    </source>
</evidence>
<dbReference type="Gene3D" id="3.40.50.300">
    <property type="entry name" value="P-loop containing nucleotide triphosphate hydrolases"/>
    <property type="match status" value="2"/>
</dbReference>
<dbReference type="CDD" id="cd18804">
    <property type="entry name" value="SF2_C_priA"/>
    <property type="match status" value="1"/>
</dbReference>
<comment type="caution">
    <text evidence="15">The sequence shown here is derived from an EMBL/GenBank/DDBJ whole genome shotgun (WGS) entry which is preliminary data.</text>
</comment>
<name>A0A839UNS4_9GAMM</name>
<feature type="domain" description="Helicase C-terminal" evidence="14">
    <location>
        <begin position="469"/>
        <end position="636"/>
    </location>
</feature>
<keyword evidence="2 12" id="KW-0235">DNA replication</keyword>
<dbReference type="InterPro" id="IPR014001">
    <property type="entry name" value="Helicase_ATP-bd"/>
</dbReference>
<evidence type="ECO:0000256" key="8">
    <source>
        <dbReference type="ARBA" id="ARBA00022840"/>
    </source>
</evidence>
<keyword evidence="6 12" id="KW-0347">Helicase</keyword>
<dbReference type="Gene3D" id="3.40.1440.60">
    <property type="entry name" value="PriA, 3(prime) DNA-binding domain"/>
    <property type="match status" value="1"/>
</dbReference>
<evidence type="ECO:0000259" key="13">
    <source>
        <dbReference type="PROSITE" id="PS51192"/>
    </source>
</evidence>
<dbReference type="EMBL" id="JACHXZ010000001">
    <property type="protein sequence ID" value="MBB3167218.1"/>
    <property type="molecule type" value="Genomic_DNA"/>
</dbReference>
<keyword evidence="4 12" id="KW-0547">Nucleotide-binding</keyword>
<dbReference type="InterPro" id="IPR041236">
    <property type="entry name" value="PriA_C"/>
</dbReference>
<evidence type="ECO:0000256" key="9">
    <source>
        <dbReference type="ARBA" id="ARBA00023125"/>
    </source>
</evidence>
<feature type="binding site" evidence="12">
    <location>
        <position position="464"/>
    </location>
    <ligand>
        <name>Zn(2+)</name>
        <dbReference type="ChEBI" id="CHEBI:29105"/>
        <label>2</label>
    </ligand>
</feature>
<reference evidence="15 16" key="1">
    <citation type="submission" date="2020-08" db="EMBL/GenBank/DDBJ databases">
        <title>Genomic Encyclopedia of Type Strains, Phase III (KMG-III): the genomes of soil and plant-associated and newly described type strains.</title>
        <authorList>
            <person name="Whitman W."/>
        </authorList>
    </citation>
    <scope>NUCLEOTIDE SEQUENCE [LARGE SCALE GENOMIC DNA]</scope>
    <source>
        <strain evidence="15 16">CECT 8571</strain>
    </source>
</reference>
<dbReference type="Proteomes" id="UP000559987">
    <property type="component" value="Unassembled WGS sequence"/>
</dbReference>
<evidence type="ECO:0000256" key="1">
    <source>
        <dbReference type="ARBA" id="ARBA00022515"/>
    </source>
</evidence>
<dbReference type="SMART" id="SM00487">
    <property type="entry name" value="DEXDc"/>
    <property type="match status" value="1"/>
</dbReference>
<comment type="similarity">
    <text evidence="12">Belongs to the helicase family. PriA subfamily.</text>
</comment>
<dbReference type="GO" id="GO:0006270">
    <property type="term" value="P:DNA replication initiation"/>
    <property type="evidence" value="ECO:0007669"/>
    <property type="project" value="TreeGrafter"/>
</dbReference>
<keyword evidence="9 12" id="KW-0238">DNA-binding</keyword>
<feature type="binding site" evidence="12">
    <location>
        <position position="434"/>
    </location>
    <ligand>
        <name>Zn(2+)</name>
        <dbReference type="ChEBI" id="CHEBI:29105"/>
        <label>1</label>
    </ligand>
</feature>
<dbReference type="NCBIfam" id="TIGR00595">
    <property type="entry name" value="priA"/>
    <property type="match status" value="1"/>
</dbReference>
<dbReference type="NCBIfam" id="NF004065">
    <property type="entry name" value="PRK05580.1-1"/>
    <property type="match status" value="1"/>
</dbReference>
<dbReference type="FunFam" id="3.40.1440.60:FF:000001">
    <property type="entry name" value="Primosomal protein N"/>
    <property type="match status" value="1"/>
</dbReference>
<feature type="binding site" evidence="12">
    <location>
        <position position="461"/>
    </location>
    <ligand>
        <name>Zn(2+)</name>
        <dbReference type="ChEBI" id="CHEBI:29105"/>
        <label>2</label>
    </ligand>
</feature>
<dbReference type="Pfam" id="PF18074">
    <property type="entry name" value="PriA_C"/>
    <property type="match status" value="1"/>
</dbReference>
<dbReference type="Pfam" id="PF00270">
    <property type="entry name" value="DEAD"/>
    <property type="match status" value="1"/>
</dbReference>
<dbReference type="InterPro" id="IPR040498">
    <property type="entry name" value="PriA_CRR"/>
</dbReference>
<evidence type="ECO:0000256" key="3">
    <source>
        <dbReference type="ARBA" id="ARBA00022723"/>
    </source>
</evidence>
<evidence type="ECO:0000259" key="14">
    <source>
        <dbReference type="PROSITE" id="PS51194"/>
    </source>
</evidence>
<feature type="binding site" evidence="12">
    <location>
        <position position="477"/>
    </location>
    <ligand>
        <name>Zn(2+)</name>
        <dbReference type="ChEBI" id="CHEBI:29105"/>
        <label>1</label>
    </ligand>
</feature>
<evidence type="ECO:0000256" key="4">
    <source>
        <dbReference type="ARBA" id="ARBA00022741"/>
    </source>
</evidence>
<dbReference type="InterPro" id="IPR041222">
    <property type="entry name" value="PriA_3primeBD"/>
</dbReference>
<comment type="subunit">
    <text evidence="12">Component of the replication restart primosome.</text>
</comment>
<organism evidence="15 16">
    <name type="scientific">Simiduia aestuariiviva</name>
    <dbReference type="NCBI Taxonomy" id="1510459"/>
    <lineage>
        <taxon>Bacteria</taxon>
        <taxon>Pseudomonadati</taxon>
        <taxon>Pseudomonadota</taxon>
        <taxon>Gammaproteobacteria</taxon>
        <taxon>Cellvibrionales</taxon>
        <taxon>Cellvibrionaceae</taxon>
        <taxon>Simiduia</taxon>
    </lineage>
</organism>
<dbReference type="SUPFAM" id="SSF52540">
    <property type="entry name" value="P-loop containing nucleoside triphosphate hydrolases"/>
    <property type="match status" value="1"/>
</dbReference>
<dbReference type="PANTHER" id="PTHR30580:SF0">
    <property type="entry name" value="PRIMOSOMAL PROTEIN N"/>
    <property type="match status" value="1"/>
</dbReference>
<protein>
    <recommendedName>
        <fullName evidence="12">Replication restart protein PriA</fullName>
    </recommendedName>
    <alternativeName>
        <fullName evidence="12">ATP-dependent DNA helicase PriA</fullName>
        <ecNumber evidence="12">5.6.2.4</ecNumber>
    </alternativeName>
    <alternativeName>
        <fullName evidence="12">DNA 3'-5' helicase PriA</fullName>
    </alternativeName>
</protein>
<comment type="cofactor">
    <cofactor evidence="12">
        <name>Zn(2+)</name>
        <dbReference type="ChEBI" id="CHEBI:29105"/>
    </cofactor>
    <text evidence="12">Binds 2 zinc ions per subunit.</text>
</comment>
<dbReference type="AlphaFoldDB" id="A0A839UNS4"/>
<keyword evidence="5 12" id="KW-0378">Hydrolase</keyword>
<evidence type="ECO:0000256" key="10">
    <source>
        <dbReference type="ARBA" id="ARBA00023235"/>
    </source>
</evidence>
<dbReference type="GO" id="GO:0005524">
    <property type="term" value="F:ATP binding"/>
    <property type="evidence" value="ECO:0007669"/>
    <property type="project" value="UniProtKB-UniRule"/>
</dbReference>
<evidence type="ECO:0000313" key="16">
    <source>
        <dbReference type="Proteomes" id="UP000559987"/>
    </source>
</evidence>
<feature type="domain" description="Helicase ATP-binding" evidence="13">
    <location>
        <begin position="209"/>
        <end position="375"/>
    </location>
</feature>
<dbReference type="EC" id="5.6.2.4" evidence="12"/>
<dbReference type="GO" id="GO:0006269">
    <property type="term" value="P:DNA replication, synthesis of primer"/>
    <property type="evidence" value="ECO:0007669"/>
    <property type="project" value="UniProtKB-KW"/>
</dbReference>
<dbReference type="SUPFAM" id="SSF161187">
    <property type="entry name" value="YfgJ-like"/>
    <property type="match status" value="1"/>
</dbReference>
<accession>A0A839UNS4</accession>
<feature type="binding site" evidence="12">
    <location>
        <position position="474"/>
    </location>
    <ligand>
        <name>Zn(2+)</name>
        <dbReference type="ChEBI" id="CHEBI:29105"/>
        <label>1</label>
    </ligand>
</feature>
<dbReference type="GO" id="GO:0006302">
    <property type="term" value="P:double-strand break repair"/>
    <property type="evidence" value="ECO:0007669"/>
    <property type="project" value="InterPro"/>
</dbReference>
<dbReference type="GO" id="GO:0003677">
    <property type="term" value="F:DNA binding"/>
    <property type="evidence" value="ECO:0007669"/>
    <property type="project" value="UniProtKB-UniRule"/>
</dbReference>
<evidence type="ECO:0000256" key="11">
    <source>
        <dbReference type="ARBA" id="ARBA00048988"/>
    </source>
</evidence>
<feature type="binding site" evidence="12">
    <location>
        <position position="437"/>
    </location>
    <ligand>
        <name>Zn(2+)</name>
        <dbReference type="ChEBI" id="CHEBI:29105"/>
        <label>1</label>
    </ligand>
</feature>
<comment type="catalytic activity">
    <reaction evidence="12">
        <text>Couples ATP hydrolysis with the unwinding of duplex DNA by translocating in the 3'-5' direction.</text>
        <dbReference type="EC" id="5.6.2.4"/>
    </reaction>
</comment>
<dbReference type="Pfam" id="PF00271">
    <property type="entry name" value="Helicase_C"/>
    <property type="match status" value="1"/>
</dbReference>
<feature type="binding site" evidence="12">
    <location>
        <position position="446"/>
    </location>
    <ligand>
        <name>Zn(2+)</name>
        <dbReference type="ChEBI" id="CHEBI:29105"/>
        <label>2</label>
    </ligand>
</feature>
<feature type="binding site" evidence="12">
    <location>
        <position position="443"/>
    </location>
    <ligand>
        <name>Zn(2+)</name>
        <dbReference type="ChEBI" id="CHEBI:29105"/>
        <label>2</label>
    </ligand>
</feature>
<dbReference type="PANTHER" id="PTHR30580">
    <property type="entry name" value="PRIMOSOMAL PROTEIN N"/>
    <property type="match status" value="1"/>
</dbReference>
<dbReference type="InterPro" id="IPR005259">
    <property type="entry name" value="PriA"/>
</dbReference>
<comment type="catalytic activity">
    <reaction evidence="11 12">
        <text>ATP + H2O = ADP + phosphate + H(+)</text>
        <dbReference type="Rhea" id="RHEA:13065"/>
        <dbReference type="ChEBI" id="CHEBI:15377"/>
        <dbReference type="ChEBI" id="CHEBI:15378"/>
        <dbReference type="ChEBI" id="CHEBI:30616"/>
        <dbReference type="ChEBI" id="CHEBI:43474"/>
        <dbReference type="ChEBI" id="CHEBI:456216"/>
        <dbReference type="EC" id="5.6.2.4"/>
    </reaction>
</comment>
<dbReference type="Pfam" id="PF18319">
    <property type="entry name" value="Zn_ribbon_PriA"/>
    <property type="match status" value="1"/>
</dbReference>
<dbReference type="InterPro" id="IPR011545">
    <property type="entry name" value="DEAD/DEAH_box_helicase_dom"/>
</dbReference>
<dbReference type="PROSITE" id="PS51194">
    <property type="entry name" value="HELICASE_CTER"/>
    <property type="match status" value="1"/>
</dbReference>
<dbReference type="InterPro" id="IPR001650">
    <property type="entry name" value="Helicase_C-like"/>
</dbReference>
<dbReference type="Pfam" id="PF17764">
    <property type="entry name" value="PriA_3primeBD"/>
    <property type="match status" value="1"/>
</dbReference>
<dbReference type="GO" id="GO:0016787">
    <property type="term" value="F:hydrolase activity"/>
    <property type="evidence" value="ECO:0007669"/>
    <property type="project" value="UniProtKB-KW"/>
</dbReference>
<dbReference type="CDD" id="cd17929">
    <property type="entry name" value="DEXHc_priA"/>
    <property type="match status" value="1"/>
</dbReference>
<keyword evidence="16" id="KW-1185">Reference proteome</keyword>
<keyword evidence="1 12" id="KW-0639">Primosome</keyword>
<dbReference type="GO" id="GO:0008270">
    <property type="term" value="F:zinc ion binding"/>
    <property type="evidence" value="ECO:0007669"/>
    <property type="project" value="UniProtKB-UniRule"/>
</dbReference>
<dbReference type="GO" id="GO:0006310">
    <property type="term" value="P:DNA recombination"/>
    <property type="evidence" value="ECO:0007669"/>
    <property type="project" value="InterPro"/>
</dbReference>
<dbReference type="RefSeq" id="WP_183907748.1">
    <property type="nucleotide sequence ID" value="NZ_JACHXZ010000001.1"/>
</dbReference>
<dbReference type="GO" id="GO:0043138">
    <property type="term" value="F:3'-5' DNA helicase activity"/>
    <property type="evidence" value="ECO:0007669"/>
    <property type="project" value="UniProtKB-EC"/>
</dbReference>
<dbReference type="HAMAP" id="MF_00983">
    <property type="entry name" value="PriA"/>
    <property type="match status" value="1"/>
</dbReference>
<evidence type="ECO:0000256" key="5">
    <source>
        <dbReference type="ARBA" id="ARBA00022801"/>
    </source>
</evidence>
<dbReference type="GO" id="GO:1990077">
    <property type="term" value="C:primosome complex"/>
    <property type="evidence" value="ECO:0007669"/>
    <property type="project" value="UniProtKB-UniRule"/>
</dbReference>
<evidence type="ECO:0000256" key="6">
    <source>
        <dbReference type="ARBA" id="ARBA00022806"/>
    </source>
</evidence>